<protein>
    <submittedName>
        <fullName evidence="1">Uncharacterized protein</fullName>
    </submittedName>
</protein>
<reference evidence="2" key="2">
    <citation type="submission" date="2015-03" db="EMBL/GenBank/DDBJ databases">
        <title>Genome sequence of Paenibacillus beijingensis strain DSM 24997T.</title>
        <authorList>
            <person name="Kwak Y."/>
            <person name="Shin J.-H."/>
        </authorList>
    </citation>
    <scope>NUCLEOTIDE SEQUENCE [LARGE SCALE GENOMIC DNA]</scope>
    <source>
        <strain evidence="2">DSM 24997</strain>
    </source>
</reference>
<proteinExistence type="predicted"/>
<keyword evidence="2" id="KW-1185">Reference proteome</keyword>
<evidence type="ECO:0000313" key="2">
    <source>
        <dbReference type="Proteomes" id="UP000032633"/>
    </source>
</evidence>
<dbReference type="KEGG" id="pbj:VN24_14165"/>
<dbReference type="Proteomes" id="UP000032633">
    <property type="component" value="Chromosome"/>
</dbReference>
<sequence>MNGGLKTSELNVEMGGLSFLVSSITELKPSIVNGKNTGLLKQMEGSQIVWLKAVSGEGSLHAAAHYFILMMLKFCRVIIVSETAFQSWPEQVQADFDRLLIHKESFVHHDENYCAFYDAEDMGGG</sequence>
<dbReference type="STRING" id="1126833.VN24_14165"/>
<dbReference type="HOGENOM" id="CLU_1990425_0_0_9"/>
<accession>A0A0D5NK36</accession>
<gene>
    <name evidence="1" type="ORF">VN24_14165</name>
</gene>
<dbReference type="AlphaFoldDB" id="A0A0D5NK36"/>
<reference evidence="1 2" key="1">
    <citation type="journal article" date="2015" name="J. Biotechnol.">
        <title>Complete genome sequence of Paenibacillus beijingensis 7188(T) (=DSM 24997(T)), a novel rhizobacterium from jujube garden soil.</title>
        <authorList>
            <person name="Kwak Y."/>
            <person name="Shin J.H."/>
        </authorList>
    </citation>
    <scope>NUCLEOTIDE SEQUENCE [LARGE SCALE GENOMIC DNA]</scope>
    <source>
        <strain evidence="1 2">DSM 24997</strain>
    </source>
</reference>
<dbReference type="EMBL" id="CP011058">
    <property type="protein sequence ID" value="AJY75500.1"/>
    <property type="molecule type" value="Genomic_DNA"/>
</dbReference>
<name>A0A0D5NK36_9BACL</name>
<organism evidence="1 2">
    <name type="scientific">Paenibacillus beijingensis</name>
    <dbReference type="NCBI Taxonomy" id="1126833"/>
    <lineage>
        <taxon>Bacteria</taxon>
        <taxon>Bacillati</taxon>
        <taxon>Bacillota</taxon>
        <taxon>Bacilli</taxon>
        <taxon>Bacillales</taxon>
        <taxon>Paenibacillaceae</taxon>
        <taxon>Paenibacillus</taxon>
    </lineage>
</organism>
<dbReference type="PATRIC" id="fig|1126833.4.peg.3095"/>
<evidence type="ECO:0000313" key="1">
    <source>
        <dbReference type="EMBL" id="AJY75500.1"/>
    </source>
</evidence>